<proteinExistence type="predicted"/>
<keyword evidence="4" id="KW-1185">Reference proteome</keyword>
<keyword evidence="1" id="KW-0547">Nucleotide-binding</keyword>
<dbReference type="OrthoDB" id="20966at2"/>
<dbReference type="InterPro" id="IPR040754">
    <property type="entry name" value="PreAtp-grasp"/>
</dbReference>
<dbReference type="GeneID" id="301135479"/>
<organism evidence="3 4">
    <name type="scientific">Viridibacillus arvi</name>
    <dbReference type="NCBI Taxonomy" id="263475"/>
    <lineage>
        <taxon>Bacteria</taxon>
        <taxon>Bacillati</taxon>
        <taxon>Bacillota</taxon>
        <taxon>Bacilli</taxon>
        <taxon>Bacillales</taxon>
        <taxon>Caryophanaceae</taxon>
        <taxon>Viridibacillus</taxon>
    </lineage>
</organism>
<dbReference type="GO" id="GO:0046872">
    <property type="term" value="F:metal ion binding"/>
    <property type="evidence" value="ECO:0007669"/>
    <property type="project" value="InterPro"/>
</dbReference>
<dbReference type="AlphaFoldDB" id="A0A0M0LM76"/>
<dbReference type="InterPro" id="IPR011761">
    <property type="entry name" value="ATP-grasp"/>
</dbReference>
<evidence type="ECO:0000256" key="1">
    <source>
        <dbReference type="PROSITE-ProRule" id="PRU00409"/>
    </source>
</evidence>
<dbReference type="Pfam" id="PF02786">
    <property type="entry name" value="CPSase_L_D2"/>
    <property type="match status" value="1"/>
</dbReference>
<accession>A0A0M0LM76</accession>
<keyword evidence="1" id="KW-0067">ATP-binding</keyword>
<comment type="caution">
    <text evidence="3">The sequence shown here is derived from an EMBL/GenBank/DDBJ whole genome shotgun (WGS) entry which is preliminary data.</text>
</comment>
<dbReference type="GO" id="GO:0005524">
    <property type="term" value="F:ATP binding"/>
    <property type="evidence" value="ECO:0007669"/>
    <property type="project" value="UniProtKB-UniRule"/>
</dbReference>
<reference evidence="4" key="1">
    <citation type="submission" date="2015-08" db="EMBL/GenBank/DDBJ databases">
        <title>Fjat-10028 dsm 16317.</title>
        <authorList>
            <person name="Liu B."/>
            <person name="Wang J."/>
            <person name="Zhu Y."/>
            <person name="Liu G."/>
            <person name="Chen Q."/>
            <person name="Chen Z."/>
            <person name="Lan J."/>
            <person name="Che J."/>
            <person name="Ge C."/>
            <person name="Shi H."/>
            <person name="Pan Z."/>
            <person name="Liu X."/>
        </authorList>
    </citation>
    <scope>NUCLEOTIDE SEQUENCE [LARGE SCALE GENOMIC DNA]</scope>
    <source>
        <strain evidence="4">DSM 16317</strain>
    </source>
</reference>
<dbReference type="EMBL" id="LILB01000001">
    <property type="protein sequence ID" value="KOO51818.1"/>
    <property type="molecule type" value="Genomic_DNA"/>
</dbReference>
<evidence type="ECO:0000313" key="3">
    <source>
        <dbReference type="EMBL" id="KOO51818.1"/>
    </source>
</evidence>
<dbReference type="Pfam" id="PF18604">
    <property type="entry name" value="PreAtp-grasp"/>
    <property type="match status" value="1"/>
</dbReference>
<dbReference type="Proteomes" id="UP000036867">
    <property type="component" value="Unassembled WGS sequence"/>
</dbReference>
<dbReference type="Gene3D" id="3.30.470.20">
    <property type="entry name" value="ATP-grasp fold, B domain"/>
    <property type="match status" value="1"/>
</dbReference>
<feature type="domain" description="ATP-grasp" evidence="2">
    <location>
        <begin position="172"/>
        <end position="378"/>
    </location>
</feature>
<evidence type="ECO:0000313" key="4">
    <source>
        <dbReference type="Proteomes" id="UP000036867"/>
    </source>
</evidence>
<evidence type="ECO:0000259" key="2">
    <source>
        <dbReference type="PROSITE" id="PS50975"/>
    </source>
</evidence>
<dbReference type="InterPro" id="IPR053269">
    <property type="entry name" value="Asp-Met_ligase"/>
</dbReference>
<dbReference type="PATRIC" id="fig|263475.3.peg.1428"/>
<protein>
    <recommendedName>
        <fullName evidence="2">ATP-grasp domain-containing protein</fullName>
    </recommendedName>
</protein>
<dbReference type="InterPro" id="IPR005479">
    <property type="entry name" value="CPAse_ATP-bd"/>
</dbReference>
<dbReference type="PANTHER" id="PTHR37018:SF1">
    <property type="entry name" value="CULTURE SPECIFIC PROTEIN, PUTATIVE (AFU_ORTHOLOGUE AFUA_2G00130)-RELATED"/>
    <property type="match status" value="1"/>
</dbReference>
<gene>
    <name evidence="3" type="ORF">AMD00_05090</name>
</gene>
<dbReference type="STRING" id="263475.AMD00_05090"/>
<dbReference type="RefSeq" id="WP_053415980.1">
    <property type="nucleotide sequence ID" value="NZ_LILB01000001.1"/>
</dbReference>
<dbReference type="SUPFAM" id="SSF56059">
    <property type="entry name" value="Glutathione synthetase ATP-binding domain-like"/>
    <property type="match status" value="1"/>
</dbReference>
<sequence>MENIGCNLSAHLKKALVDDEKAKFIYINNFEVEQYWKPPETVGIPSVSIGNARLMVNRLEEQGVLFASPTDIVILKRPVSTHFLQYLQSLLECPDIIYVENSNPNLNITKDILNCKKTIQHLKELKNTNNNIYFMPYGCSEYEEQLSELTGIPLAVPSSHVFSKVNTKVYSRVLNQKVNIRQIPGGECDSVDSLLETYQNLKHYLISGERLVLKESLGVSGKGLIIIDSEEKFNKAIKMIEKGLNKKTNGKVSFVLEKWIRKTADINYQILIERNGKVIYYGAKECIVEDGVHRGHLYPTYITRKLDEELRKAGEKIGGQLYQDGYYGIVGIDAIYDQEDMLWPNLEINARFNMASYQMRIQENFLQNQGHALAKYYELKLSRQISFNEIFTLLENFMITTNGKEGFLINNFATVNSGFSKEGKFFKGRLYGVLMASNTGSLFDLDRRIQIQLNKIQE</sequence>
<name>A0A0M0LM76_9BACL</name>
<dbReference type="PANTHER" id="PTHR37018">
    <property type="entry name" value="CULTURE SPECIFIC PROTEIN, PUTATIVE (AFU_ORTHOLOGUE AFUA_2G00130)-RELATED"/>
    <property type="match status" value="1"/>
</dbReference>
<dbReference type="PROSITE" id="PS50975">
    <property type="entry name" value="ATP_GRASP"/>
    <property type="match status" value="1"/>
</dbReference>